<dbReference type="SUPFAM" id="SSF56925">
    <property type="entry name" value="OMPA-like"/>
    <property type="match status" value="1"/>
</dbReference>
<comment type="caution">
    <text evidence="1">The sequence shown here is derived from an EMBL/GenBank/DDBJ whole genome shotgun (WGS) entry which is preliminary data.</text>
</comment>
<evidence type="ECO:0000313" key="1">
    <source>
        <dbReference type="EMBL" id="KPK67683.1"/>
    </source>
</evidence>
<dbReference type="Proteomes" id="UP000051717">
    <property type="component" value="Unassembled WGS sequence"/>
</dbReference>
<accession>A0A0S8G3W8</accession>
<sequence length="217" mass="23619">MFPSVARICLVVLALALALPVPVLARSNRLGVRTGYHLFPSTPYLDRIEALFPERSFNGFARELFFEYVVGEELGLEIATGSYLPREGHSTEQTSTNGGVTQVDVDMNMRVSYFLATAKIFLGGGGRLRPYIGGGVGHYFEKRIMTVTVGSYPDQRIQGGGAYGGHMVAGVDYLPGEWFGVCVEARAATATVEKVNEFDDDFDVGGILIQAGTFFAW</sequence>
<dbReference type="InterPro" id="IPR011250">
    <property type="entry name" value="OMP/PagP_B-barrel"/>
</dbReference>
<evidence type="ECO:0008006" key="3">
    <source>
        <dbReference type="Google" id="ProtNLM"/>
    </source>
</evidence>
<gene>
    <name evidence="1" type="ORF">AMJ82_10130</name>
</gene>
<evidence type="ECO:0000313" key="2">
    <source>
        <dbReference type="Proteomes" id="UP000051717"/>
    </source>
</evidence>
<name>A0A0S8G3W8_UNCT6</name>
<proteinExistence type="predicted"/>
<dbReference type="EMBL" id="LJUI01000113">
    <property type="protein sequence ID" value="KPK67683.1"/>
    <property type="molecule type" value="Genomic_DNA"/>
</dbReference>
<reference evidence="1 2" key="1">
    <citation type="journal article" date="2015" name="Microbiome">
        <title>Genomic resolution of linkages in carbon, nitrogen, and sulfur cycling among widespread estuary sediment bacteria.</title>
        <authorList>
            <person name="Baker B.J."/>
            <person name="Lazar C.S."/>
            <person name="Teske A.P."/>
            <person name="Dick G.J."/>
        </authorList>
    </citation>
    <scope>NUCLEOTIDE SEQUENCE [LARGE SCALE GENOMIC DNA]</scope>
    <source>
        <strain evidence="1">SM23_40</strain>
    </source>
</reference>
<dbReference type="Gene3D" id="2.40.160.20">
    <property type="match status" value="1"/>
</dbReference>
<organism evidence="1 2">
    <name type="scientific">candidate division TA06 bacterium SM23_40</name>
    <dbReference type="NCBI Taxonomy" id="1703774"/>
    <lineage>
        <taxon>Bacteria</taxon>
        <taxon>Bacteria division TA06</taxon>
    </lineage>
</organism>
<dbReference type="AlphaFoldDB" id="A0A0S8G3W8"/>
<protein>
    <recommendedName>
        <fullName evidence="3">Outer membrane protein beta-barrel domain-containing protein</fullName>
    </recommendedName>
</protein>